<reference evidence="1" key="1">
    <citation type="journal article" date="2015" name="Nature">
        <title>Complex archaea that bridge the gap between prokaryotes and eukaryotes.</title>
        <authorList>
            <person name="Spang A."/>
            <person name="Saw J.H."/>
            <person name="Jorgensen S.L."/>
            <person name="Zaremba-Niedzwiedzka K."/>
            <person name="Martijn J."/>
            <person name="Lind A.E."/>
            <person name="van Eijk R."/>
            <person name="Schleper C."/>
            <person name="Guy L."/>
            <person name="Ettema T.J."/>
        </authorList>
    </citation>
    <scope>NUCLEOTIDE SEQUENCE</scope>
</reference>
<dbReference type="EMBL" id="LAZR01006121">
    <property type="protein sequence ID" value="KKM94563.1"/>
    <property type="molecule type" value="Genomic_DNA"/>
</dbReference>
<gene>
    <name evidence="1" type="ORF">LCGC14_1197050</name>
</gene>
<name>A0A0F9LMG9_9ZZZZ</name>
<protein>
    <submittedName>
        <fullName evidence="1">Uncharacterized protein</fullName>
    </submittedName>
</protein>
<proteinExistence type="predicted"/>
<comment type="caution">
    <text evidence="1">The sequence shown here is derived from an EMBL/GenBank/DDBJ whole genome shotgun (WGS) entry which is preliminary data.</text>
</comment>
<organism evidence="1">
    <name type="scientific">marine sediment metagenome</name>
    <dbReference type="NCBI Taxonomy" id="412755"/>
    <lineage>
        <taxon>unclassified sequences</taxon>
        <taxon>metagenomes</taxon>
        <taxon>ecological metagenomes</taxon>
    </lineage>
</organism>
<accession>A0A0F9LMG9</accession>
<sequence length="250" mass="26282">MRFPNKLQGTQADPYLTYIQQRFPLGQVMEVADGRIYRFGVAGAAALAANKLNSARAMTANFDTLAVQATVAAGATTIPFTNGATALLENELAQGTILVEDVTLNLGEIYPIKSNTADGGTGTVTVTLEDNVTVLNALTTSGKVTVRYSPWLGVIVHGSPPVQMVVGINPVLIGITNYGWFQTHGVCSVPYEGSVMVIGQGARPSETTDGAVTFLDFDEAAQADLGLVGFCILNDDTSAGLFGSIYLKLD</sequence>
<evidence type="ECO:0000313" key="1">
    <source>
        <dbReference type="EMBL" id="KKM94563.1"/>
    </source>
</evidence>
<dbReference type="AlphaFoldDB" id="A0A0F9LMG9"/>